<accession>A0ABW2TM02</accession>
<dbReference type="InterPro" id="IPR058663">
    <property type="entry name" value="PucR-like_N"/>
</dbReference>
<reference evidence="3" key="1">
    <citation type="journal article" date="2019" name="Int. J. Syst. Evol. Microbiol.">
        <title>The Global Catalogue of Microorganisms (GCM) 10K type strain sequencing project: providing services to taxonomists for standard genome sequencing and annotation.</title>
        <authorList>
            <consortium name="The Broad Institute Genomics Platform"/>
            <consortium name="The Broad Institute Genome Sequencing Center for Infectious Disease"/>
            <person name="Wu L."/>
            <person name="Ma J."/>
        </authorList>
    </citation>
    <scope>NUCLEOTIDE SEQUENCE [LARGE SCALE GENOMIC DNA]</scope>
    <source>
        <strain evidence="3">JCM 17695</strain>
    </source>
</reference>
<organism evidence="2 3">
    <name type="scientific">Actinokineospora soli</name>
    <dbReference type="NCBI Taxonomy" id="1048753"/>
    <lineage>
        <taxon>Bacteria</taxon>
        <taxon>Bacillati</taxon>
        <taxon>Actinomycetota</taxon>
        <taxon>Actinomycetes</taxon>
        <taxon>Pseudonocardiales</taxon>
        <taxon>Pseudonocardiaceae</taxon>
        <taxon>Actinokineospora</taxon>
    </lineage>
</organism>
<feature type="domain" description="PucR-like N-terminal" evidence="1">
    <location>
        <begin position="3"/>
        <end position="170"/>
    </location>
</feature>
<evidence type="ECO:0000259" key="1">
    <source>
        <dbReference type="Pfam" id="PF25906"/>
    </source>
</evidence>
<name>A0ABW2TM02_9PSEU</name>
<proteinExistence type="predicted"/>
<sequence length="295" mass="31526">MISSLPPALAQRVRAVSADLVKEIVAEVQAAVPAYRPDPDPERDPTMVVVRNAGAAIMYCLENPGSGADPNLAQWEATFREAGRLEFTQGRTMDALQTAVRVGARAAWRRLRVMGGELGVPTETMLVLADRIFAYVDELCAVAIEGFTAAQSNATGARDRRRKQLLKMLLADPPVSPHAVRDLAETADWPVPGRVVAVAVEPSDAPALLGPEALADLESNQPCLLAAEWTDALAAALRGRRVAVGPPVPPERASYSLGIARRALALARRGRCPRTRCCTARTTCPRSSCSPTSTC</sequence>
<comment type="caution">
    <text evidence="2">The sequence shown here is derived from an EMBL/GenBank/DDBJ whole genome shotgun (WGS) entry which is preliminary data.</text>
</comment>
<protein>
    <recommendedName>
        <fullName evidence="1">PucR-like N-terminal domain-containing protein</fullName>
    </recommendedName>
</protein>
<dbReference type="Pfam" id="PF25906">
    <property type="entry name" value="PucR-like_N"/>
    <property type="match status" value="1"/>
</dbReference>
<dbReference type="EMBL" id="JBHTEY010000004">
    <property type="protein sequence ID" value="MFC7614694.1"/>
    <property type="molecule type" value="Genomic_DNA"/>
</dbReference>
<evidence type="ECO:0000313" key="3">
    <source>
        <dbReference type="Proteomes" id="UP001596512"/>
    </source>
</evidence>
<evidence type="ECO:0000313" key="2">
    <source>
        <dbReference type="EMBL" id="MFC7614694.1"/>
    </source>
</evidence>
<dbReference type="Proteomes" id="UP001596512">
    <property type="component" value="Unassembled WGS sequence"/>
</dbReference>
<gene>
    <name evidence="2" type="ORF">ACFQV2_15340</name>
</gene>
<keyword evidence="3" id="KW-1185">Reference proteome</keyword>